<accession>A0ACD3B6D4</accession>
<dbReference type="Proteomes" id="UP000308600">
    <property type="component" value="Unassembled WGS sequence"/>
</dbReference>
<dbReference type="EMBL" id="ML208276">
    <property type="protein sequence ID" value="TFK73380.1"/>
    <property type="molecule type" value="Genomic_DNA"/>
</dbReference>
<proteinExistence type="predicted"/>
<keyword evidence="2" id="KW-1185">Reference proteome</keyword>
<gene>
    <name evidence="1" type="ORF">BDN72DRAFT_854822</name>
</gene>
<evidence type="ECO:0000313" key="1">
    <source>
        <dbReference type="EMBL" id="TFK73380.1"/>
    </source>
</evidence>
<evidence type="ECO:0000313" key="2">
    <source>
        <dbReference type="Proteomes" id="UP000308600"/>
    </source>
</evidence>
<sequence length="208" mass="23140">MNSEDWVDPRKSLGGPWKFDPSLQRLKQDLVLKVTRTPSLMVAVLVRLNNLLRPSITIPSPEIFLGVYRGKSGDLLSPRTLLEKYREPVTYPPDPTPSLLAGFDHVDIKQISKGLHSAQLKTFAWCFKHQRSASRQYLNGESLGFCGKTLLNGACNKMLVVALFFRTFVVSSTPMTQPSSLVSLYIVIGMPNYTGGSRLSSGFFYLGP</sequence>
<reference evidence="1 2" key="1">
    <citation type="journal article" date="2019" name="Nat. Ecol. Evol.">
        <title>Megaphylogeny resolves global patterns of mushroom evolution.</title>
        <authorList>
            <person name="Varga T."/>
            <person name="Krizsan K."/>
            <person name="Foldi C."/>
            <person name="Dima B."/>
            <person name="Sanchez-Garcia M."/>
            <person name="Sanchez-Ramirez S."/>
            <person name="Szollosi G.J."/>
            <person name="Szarkandi J.G."/>
            <person name="Papp V."/>
            <person name="Albert L."/>
            <person name="Andreopoulos W."/>
            <person name="Angelini C."/>
            <person name="Antonin V."/>
            <person name="Barry K.W."/>
            <person name="Bougher N.L."/>
            <person name="Buchanan P."/>
            <person name="Buyck B."/>
            <person name="Bense V."/>
            <person name="Catcheside P."/>
            <person name="Chovatia M."/>
            <person name="Cooper J."/>
            <person name="Damon W."/>
            <person name="Desjardin D."/>
            <person name="Finy P."/>
            <person name="Geml J."/>
            <person name="Haridas S."/>
            <person name="Hughes K."/>
            <person name="Justo A."/>
            <person name="Karasinski D."/>
            <person name="Kautmanova I."/>
            <person name="Kiss B."/>
            <person name="Kocsube S."/>
            <person name="Kotiranta H."/>
            <person name="LaButti K.M."/>
            <person name="Lechner B.E."/>
            <person name="Liimatainen K."/>
            <person name="Lipzen A."/>
            <person name="Lukacs Z."/>
            <person name="Mihaltcheva S."/>
            <person name="Morgado L.N."/>
            <person name="Niskanen T."/>
            <person name="Noordeloos M.E."/>
            <person name="Ohm R.A."/>
            <person name="Ortiz-Santana B."/>
            <person name="Ovrebo C."/>
            <person name="Racz N."/>
            <person name="Riley R."/>
            <person name="Savchenko A."/>
            <person name="Shiryaev A."/>
            <person name="Soop K."/>
            <person name="Spirin V."/>
            <person name="Szebenyi C."/>
            <person name="Tomsovsky M."/>
            <person name="Tulloss R.E."/>
            <person name="Uehling J."/>
            <person name="Grigoriev I.V."/>
            <person name="Vagvolgyi C."/>
            <person name="Papp T."/>
            <person name="Martin F.M."/>
            <person name="Miettinen O."/>
            <person name="Hibbett D.S."/>
            <person name="Nagy L.G."/>
        </authorList>
    </citation>
    <scope>NUCLEOTIDE SEQUENCE [LARGE SCALE GENOMIC DNA]</scope>
    <source>
        <strain evidence="1 2">NL-1719</strain>
    </source>
</reference>
<name>A0ACD3B6D4_9AGAR</name>
<protein>
    <submittedName>
        <fullName evidence="1">Uncharacterized protein</fullName>
    </submittedName>
</protein>
<organism evidence="1 2">
    <name type="scientific">Pluteus cervinus</name>
    <dbReference type="NCBI Taxonomy" id="181527"/>
    <lineage>
        <taxon>Eukaryota</taxon>
        <taxon>Fungi</taxon>
        <taxon>Dikarya</taxon>
        <taxon>Basidiomycota</taxon>
        <taxon>Agaricomycotina</taxon>
        <taxon>Agaricomycetes</taxon>
        <taxon>Agaricomycetidae</taxon>
        <taxon>Agaricales</taxon>
        <taxon>Pluteineae</taxon>
        <taxon>Pluteaceae</taxon>
        <taxon>Pluteus</taxon>
    </lineage>
</organism>